<dbReference type="Pfam" id="PF00294">
    <property type="entry name" value="PfkB"/>
    <property type="match status" value="1"/>
</dbReference>
<comment type="similarity">
    <text evidence="1">Belongs to the carbohydrate kinase PfkB family.</text>
</comment>
<dbReference type="CDD" id="cd01166">
    <property type="entry name" value="KdgK"/>
    <property type="match status" value="1"/>
</dbReference>
<keyword evidence="2" id="KW-0808">Transferase</keyword>
<dbReference type="eggNOG" id="arCOG00014">
    <property type="taxonomic scope" value="Archaea"/>
</dbReference>
<dbReference type="InterPro" id="IPR054871">
    <property type="entry name" value="KDG_KDGal_kin_Halo"/>
</dbReference>
<keyword evidence="3" id="KW-0418">Kinase</keyword>
<evidence type="ECO:0000256" key="2">
    <source>
        <dbReference type="ARBA" id="ARBA00022679"/>
    </source>
</evidence>
<dbReference type="SUPFAM" id="SSF53613">
    <property type="entry name" value="Ribokinase-like"/>
    <property type="match status" value="1"/>
</dbReference>
<dbReference type="RefSeq" id="WP_015790019.1">
    <property type="nucleotide sequence ID" value="NC_013158.1"/>
</dbReference>
<dbReference type="GO" id="GO:0016301">
    <property type="term" value="F:kinase activity"/>
    <property type="evidence" value="ECO:0007669"/>
    <property type="project" value="UniProtKB-KW"/>
</dbReference>
<dbReference type="STRING" id="519442.Huta_2283"/>
<sequence>MTPPRLIAFGESLLRLATPTAEPIETTDTLDVHVGGAEGNVAVAAQRLGLDATWVSKLPATPVGEKVTTAYRTHDVDPAVVWDESDDARLGTYYLEAGAAPRGSQVIYDRAGSSITTATFEELPTAPFTEADAVHVSGITPALSATLVETTSEILSTAKDSGATTVFDVNYRSNLWDPESARETLTDLLPDVDVLFVAHRDAETVLDYDGDAETVAADLHADYDLDLVVVTTGEAGALAFDGERSAHQPVFETETVDAIGTGDAFVGGFLAAWLTDESIPVALEQAAATAALKRTIGGDAATIRPEMVESILDGDVEEISR</sequence>
<dbReference type="PANTHER" id="PTHR43320">
    <property type="entry name" value="SUGAR KINASE"/>
    <property type="match status" value="1"/>
</dbReference>
<dbReference type="PANTHER" id="PTHR43320:SF2">
    <property type="entry name" value="2-DEHYDRO-3-DEOXYGLUCONOKINASE_2-DEHYDRO-3-DEOXYGALACTONOKINASE"/>
    <property type="match status" value="1"/>
</dbReference>
<evidence type="ECO:0000313" key="5">
    <source>
        <dbReference type="EMBL" id="ACV12450.1"/>
    </source>
</evidence>
<reference evidence="5 6" key="1">
    <citation type="journal article" date="2009" name="Stand. Genomic Sci.">
        <title>Complete genome sequence of Halorhabdus utahensis type strain (AX-2).</title>
        <authorList>
            <person name="Anderson I."/>
            <person name="Tindall B.J."/>
            <person name="Pomrenke H."/>
            <person name="Goker M."/>
            <person name="Lapidus A."/>
            <person name="Nolan M."/>
            <person name="Copeland A."/>
            <person name="Glavina Del Rio T."/>
            <person name="Chen F."/>
            <person name="Tice H."/>
            <person name="Cheng J.F."/>
            <person name="Lucas S."/>
            <person name="Chertkov O."/>
            <person name="Bruce D."/>
            <person name="Brettin T."/>
            <person name="Detter J.C."/>
            <person name="Han C."/>
            <person name="Goodwin L."/>
            <person name="Land M."/>
            <person name="Hauser L."/>
            <person name="Chang Y.J."/>
            <person name="Jeffries C.D."/>
            <person name="Pitluck S."/>
            <person name="Pati A."/>
            <person name="Mavromatis K."/>
            <person name="Ivanova N."/>
            <person name="Ovchinnikova G."/>
            <person name="Chen A."/>
            <person name="Palaniappan K."/>
            <person name="Chain P."/>
            <person name="Rohde M."/>
            <person name="Bristow J."/>
            <person name="Eisen J.A."/>
            <person name="Markowitz V."/>
            <person name="Hugenholtz P."/>
            <person name="Kyrpides N.C."/>
            <person name="Klenk H.P."/>
        </authorList>
    </citation>
    <scope>NUCLEOTIDE SEQUENCE [LARGE SCALE GENOMIC DNA]</scope>
    <source>
        <strain evidence="6">DSM 12940 / JCM 11049 / AX-2</strain>
    </source>
</reference>
<dbReference type="Gene3D" id="3.40.1190.20">
    <property type="match status" value="1"/>
</dbReference>
<dbReference type="InterPro" id="IPR029056">
    <property type="entry name" value="Ribokinase-like"/>
</dbReference>
<dbReference type="KEGG" id="hut:Huta_2283"/>
<organism evidence="5 6">
    <name type="scientific">Halorhabdus utahensis (strain DSM 12940 / JCM 11049 / AX-2)</name>
    <dbReference type="NCBI Taxonomy" id="519442"/>
    <lineage>
        <taxon>Archaea</taxon>
        <taxon>Methanobacteriati</taxon>
        <taxon>Methanobacteriota</taxon>
        <taxon>Stenosarchaea group</taxon>
        <taxon>Halobacteria</taxon>
        <taxon>Halobacteriales</taxon>
        <taxon>Haloarculaceae</taxon>
        <taxon>Halorhabdus</taxon>
    </lineage>
</organism>
<dbReference type="AlphaFoldDB" id="C7NV38"/>
<name>C7NV38_HALUD</name>
<dbReference type="OrthoDB" id="96179at2157"/>
<evidence type="ECO:0000259" key="4">
    <source>
        <dbReference type="Pfam" id="PF00294"/>
    </source>
</evidence>
<dbReference type="NCBIfam" id="NF041332">
    <property type="entry name" value="KDG_KDGal_kin_Halo"/>
    <property type="match status" value="1"/>
</dbReference>
<dbReference type="HOGENOM" id="CLU_027634_6_0_2"/>
<keyword evidence="6" id="KW-1185">Reference proteome</keyword>
<dbReference type="InterPro" id="IPR052700">
    <property type="entry name" value="Carb_kinase_PfkB-like"/>
</dbReference>
<evidence type="ECO:0000256" key="1">
    <source>
        <dbReference type="ARBA" id="ARBA00010688"/>
    </source>
</evidence>
<dbReference type="InterPro" id="IPR011611">
    <property type="entry name" value="PfkB_dom"/>
</dbReference>
<feature type="domain" description="Carbohydrate kinase PfkB" evidence="4">
    <location>
        <begin position="8"/>
        <end position="300"/>
    </location>
</feature>
<dbReference type="Proteomes" id="UP000002071">
    <property type="component" value="Chromosome"/>
</dbReference>
<proteinExistence type="inferred from homology"/>
<dbReference type="GeneID" id="8384580"/>
<evidence type="ECO:0000313" key="6">
    <source>
        <dbReference type="Proteomes" id="UP000002071"/>
    </source>
</evidence>
<gene>
    <name evidence="5" type="ordered locus">Huta_2283</name>
</gene>
<accession>C7NV38</accession>
<protein>
    <submittedName>
        <fullName evidence="5">PfkB domain protein</fullName>
    </submittedName>
</protein>
<evidence type="ECO:0000256" key="3">
    <source>
        <dbReference type="ARBA" id="ARBA00022777"/>
    </source>
</evidence>
<dbReference type="EMBL" id="CP001687">
    <property type="protein sequence ID" value="ACV12450.1"/>
    <property type="molecule type" value="Genomic_DNA"/>
</dbReference>